<feature type="compositionally biased region" description="Basic and acidic residues" evidence="1">
    <location>
        <begin position="7"/>
        <end position="23"/>
    </location>
</feature>
<feature type="transmembrane region" description="Helical" evidence="2">
    <location>
        <begin position="50"/>
        <end position="75"/>
    </location>
</feature>
<evidence type="ECO:0000256" key="2">
    <source>
        <dbReference type="SAM" id="Phobius"/>
    </source>
</evidence>
<keyword evidence="2" id="KW-0472">Membrane</keyword>
<dbReference type="RefSeq" id="WP_068741686.1">
    <property type="nucleotide sequence ID" value="NZ_FNSA01000003.1"/>
</dbReference>
<dbReference type="AlphaFoldDB" id="A0A1H4UIZ7"/>
<organism evidence="3 4">
    <name type="scientific">Tsukamurella tyrosinosolvens</name>
    <dbReference type="NCBI Taxonomy" id="57704"/>
    <lineage>
        <taxon>Bacteria</taxon>
        <taxon>Bacillati</taxon>
        <taxon>Actinomycetota</taxon>
        <taxon>Actinomycetes</taxon>
        <taxon>Mycobacteriales</taxon>
        <taxon>Tsukamurellaceae</taxon>
        <taxon>Tsukamurella</taxon>
    </lineage>
</organism>
<evidence type="ECO:0000256" key="1">
    <source>
        <dbReference type="SAM" id="MobiDB-lite"/>
    </source>
</evidence>
<dbReference type="STRING" id="57704.SAMN04489793_2919"/>
<sequence length="192" mass="20526">MGRTKHLTPDNRDRRRQIERATGHESNPTEYRSDRESQEESMIKSPRCNAIAWIHSVAAVVAVAALALVPFAFFFQATSGPGEGVTGLVLGALPLLGTLALMFAALGGGELAARAWERSERKREQLPIRRLVRAVPSALVGAVGVIAIVFGGWLSWWLTTHNPAHPASATATGVVFVGYGIAIVHAAKVRAA</sequence>
<feature type="transmembrane region" description="Helical" evidence="2">
    <location>
        <begin position="87"/>
        <end position="113"/>
    </location>
</feature>
<accession>A0A1H4UIZ7</accession>
<feature type="compositionally biased region" description="Basic and acidic residues" evidence="1">
    <location>
        <begin position="31"/>
        <end position="40"/>
    </location>
</feature>
<gene>
    <name evidence="3" type="ORF">SAMN04489793_2919</name>
</gene>
<keyword evidence="2" id="KW-1133">Transmembrane helix</keyword>
<evidence type="ECO:0000313" key="3">
    <source>
        <dbReference type="EMBL" id="SEC68647.1"/>
    </source>
</evidence>
<feature type="transmembrane region" description="Helical" evidence="2">
    <location>
        <begin position="134"/>
        <end position="156"/>
    </location>
</feature>
<reference evidence="4" key="1">
    <citation type="submission" date="2016-10" db="EMBL/GenBank/DDBJ databases">
        <authorList>
            <person name="Varghese N."/>
            <person name="Submissions S."/>
        </authorList>
    </citation>
    <scope>NUCLEOTIDE SEQUENCE [LARGE SCALE GENOMIC DNA]</scope>
    <source>
        <strain evidence="4">DSM 44234</strain>
    </source>
</reference>
<keyword evidence="2" id="KW-0812">Transmembrane</keyword>
<dbReference type="Proteomes" id="UP000182241">
    <property type="component" value="Unassembled WGS sequence"/>
</dbReference>
<protein>
    <submittedName>
        <fullName evidence="3">Uncharacterized protein</fullName>
    </submittedName>
</protein>
<keyword evidence="4" id="KW-1185">Reference proteome</keyword>
<name>A0A1H4UIZ7_TSUTY</name>
<feature type="transmembrane region" description="Helical" evidence="2">
    <location>
        <begin position="168"/>
        <end position="187"/>
    </location>
</feature>
<proteinExistence type="predicted"/>
<dbReference type="EMBL" id="FNSA01000003">
    <property type="protein sequence ID" value="SEC68647.1"/>
    <property type="molecule type" value="Genomic_DNA"/>
</dbReference>
<feature type="region of interest" description="Disordered" evidence="1">
    <location>
        <begin position="1"/>
        <end position="40"/>
    </location>
</feature>
<evidence type="ECO:0000313" key="4">
    <source>
        <dbReference type="Proteomes" id="UP000182241"/>
    </source>
</evidence>